<reference evidence="3" key="1">
    <citation type="submission" date="2021-01" db="EMBL/GenBank/DDBJ databases">
        <authorList>
            <consortium name="Genoscope - CEA"/>
            <person name="William W."/>
        </authorList>
    </citation>
    <scope>NUCLEOTIDE SEQUENCE</scope>
</reference>
<sequence>MMQSILRAIGGILVFDVTSRQSFQGLVQWYEKIQSYACDDIELIIVGNKTDLNEYRQVSQKEGMQFAKQYNFEYYETSAKSGLNVNKVFEYLAQKIVQKVNSGEIDICKENYGIQLKKQKEIQKLEDNKLDKQKQKNTCC</sequence>
<name>A0A8S1P149_PARPR</name>
<dbReference type="AlphaFoldDB" id="A0A8S1P149"/>
<evidence type="ECO:0000256" key="2">
    <source>
        <dbReference type="ARBA" id="ARBA00023134"/>
    </source>
</evidence>
<dbReference type="SMART" id="SM00175">
    <property type="entry name" value="RAB"/>
    <property type="match status" value="1"/>
</dbReference>
<dbReference type="PANTHER" id="PTHR47980">
    <property type="entry name" value="LD44762P"/>
    <property type="match status" value="1"/>
</dbReference>
<proteinExistence type="predicted"/>
<dbReference type="PROSITE" id="PS51419">
    <property type="entry name" value="RAB"/>
    <property type="match status" value="1"/>
</dbReference>
<dbReference type="OMA" id="KNIWIKD"/>
<accession>A0A8S1P149</accession>
<comment type="caution">
    <text evidence="3">The sequence shown here is derived from an EMBL/GenBank/DDBJ whole genome shotgun (WGS) entry which is preliminary data.</text>
</comment>
<dbReference type="Proteomes" id="UP000688137">
    <property type="component" value="Unassembled WGS sequence"/>
</dbReference>
<dbReference type="Pfam" id="PF00071">
    <property type="entry name" value="Ras"/>
    <property type="match status" value="1"/>
</dbReference>
<evidence type="ECO:0000256" key="1">
    <source>
        <dbReference type="ARBA" id="ARBA00022741"/>
    </source>
</evidence>
<dbReference type="CDD" id="cd00154">
    <property type="entry name" value="Rab"/>
    <property type="match status" value="1"/>
</dbReference>
<dbReference type="GO" id="GO:0005525">
    <property type="term" value="F:GTP binding"/>
    <property type="evidence" value="ECO:0007669"/>
    <property type="project" value="UniProtKB-KW"/>
</dbReference>
<dbReference type="EMBL" id="CAJJDM010000104">
    <property type="protein sequence ID" value="CAD8096323.1"/>
    <property type="molecule type" value="Genomic_DNA"/>
</dbReference>
<dbReference type="InterPro" id="IPR001806">
    <property type="entry name" value="Small_GTPase"/>
</dbReference>
<dbReference type="SMART" id="SM00174">
    <property type="entry name" value="RHO"/>
    <property type="match status" value="1"/>
</dbReference>
<keyword evidence="1" id="KW-0547">Nucleotide-binding</keyword>
<dbReference type="InterPro" id="IPR050305">
    <property type="entry name" value="Small_GTPase_Rab"/>
</dbReference>
<gene>
    <name evidence="3" type="ORF">PPRIM_AZ9-3.1.T1010034</name>
</gene>
<evidence type="ECO:0000313" key="3">
    <source>
        <dbReference type="EMBL" id="CAD8096323.1"/>
    </source>
</evidence>
<keyword evidence="4" id="KW-1185">Reference proteome</keyword>
<dbReference type="PROSITE" id="PS51421">
    <property type="entry name" value="RAS"/>
    <property type="match status" value="1"/>
</dbReference>
<organism evidence="3 4">
    <name type="scientific">Paramecium primaurelia</name>
    <dbReference type="NCBI Taxonomy" id="5886"/>
    <lineage>
        <taxon>Eukaryota</taxon>
        <taxon>Sar</taxon>
        <taxon>Alveolata</taxon>
        <taxon>Ciliophora</taxon>
        <taxon>Intramacronucleata</taxon>
        <taxon>Oligohymenophorea</taxon>
        <taxon>Peniculida</taxon>
        <taxon>Parameciidae</taxon>
        <taxon>Paramecium</taxon>
    </lineage>
</organism>
<protein>
    <submittedName>
        <fullName evidence="3">Uncharacterized protein</fullName>
    </submittedName>
</protein>
<dbReference type="SMART" id="SM00173">
    <property type="entry name" value="RAS"/>
    <property type="match status" value="1"/>
</dbReference>
<dbReference type="GO" id="GO:0003924">
    <property type="term" value="F:GTPase activity"/>
    <property type="evidence" value="ECO:0007669"/>
    <property type="project" value="InterPro"/>
</dbReference>
<keyword evidence="2" id="KW-0342">GTP-binding</keyword>
<evidence type="ECO:0000313" key="4">
    <source>
        <dbReference type="Proteomes" id="UP000688137"/>
    </source>
</evidence>